<protein>
    <recommendedName>
        <fullName evidence="4">SIR2-like domain-containing protein</fullName>
    </recommendedName>
</protein>
<accession>A0ABD4DJ18</accession>
<keyword evidence="1" id="KW-0808">Transferase</keyword>
<organism evidence="2 3">
    <name type="scientific">Elizabethkingia miricola</name>
    <name type="common">Chryseobacterium miricola</name>
    <dbReference type="NCBI Taxonomy" id="172045"/>
    <lineage>
        <taxon>Bacteria</taxon>
        <taxon>Pseudomonadati</taxon>
        <taxon>Bacteroidota</taxon>
        <taxon>Flavobacteriia</taxon>
        <taxon>Flavobacteriales</taxon>
        <taxon>Weeksellaceae</taxon>
        <taxon>Elizabethkingia</taxon>
    </lineage>
</organism>
<sequence length="1017" mass="121226">MKKNKFNNNVSLIKKAINNDKLVIFAGAGVSKDSGIPLWNELIDDIKNYLNEDLNENDPLKIAQILYNEKGEKEYNDIIKNLLYKNKSIYNPIHEIIFDLNPQHVITTNYDHYFEDIIKNTGLPFSVVSKDIDLPYAEYKNLLIKYHGDFENKNVIFKETDYLEFSKNNTLKEIFVKSLFSNKVILFVGYRVGDINLKLLIREIQFILTKHHQRAYLLSHNLDIPDSEIKYFENLGINIINYCDQSLCSVKDNKDLSSIGQSVYKQLEYIRDFDLFEYERCKRNISLKSKLINDLYNSLHRFYYFKVLPKNLLATLFPLNKNSKNNKNYNIRGNILTCNNEELFDLIKDYDGINDPTLNREEKHKLNFSISRLLYSNIYYIVKKGEERDRDKQINLFDKYFSNDENCNCIDCNIGYLKYSDVIHKIEEYNITDDSKLEEDLVYAYSLYQIREYYRSYKAYEQIEIKSNRLKQMDVSFISVYNMKRIGPHIQNLHLLDPRYSYDNLQEIENLSKKIDLDKNLSKSRYFVDQDIYNFLKEVRDGIYIQRLCNEIDDFYNKIPKDLDIIKHGGAVNSPDYFNLYNAVKQLNDFLKGSFIIGNGFSAIEYSINKSIKTFILGFYIGTLKLNFSQKGFIGKSKLDSFNHFLFELIIDYSDPKELSNFIAKQNISNIQFDEKSQNQVFNCITNFFKSAYTTDNIRPKEKYKNKIFINYFNYSHNFNKKIIHQFKNICIVLTHFEFSESHIKRIFSDLNIFVNYITFANFVRYEDYKYLITFINIKYEIIGYDLLLETLNILNSEIQIYNELYSTILERLKDLNTEFINEGSTYNTLESADLSEVRYNIPIIYNTLPVKKRNSFIKKIEEELNPDSDYNIISELLLENIPLKKELKNRYIKTIHKKLEFGEQILKDDDYKMNFLIMPIIQYIELINLGILKDPKLSSLNIVNELFKFIVNPRDYDKSKFNIEWLEVFYYYDSYIDIFSRIEYIIEELEYFLINNNNDKLNEIYFKLKKRLYDKI</sequence>
<dbReference type="Proteomes" id="UP000064412">
    <property type="component" value="Unassembled WGS sequence"/>
</dbReference>
<dbReference type="SUPFAM" id="SSF52467">
    <property type="entry name" value="DHS-like NAD/FAD-binding domain"/>
    <property type="match status" value="1"/>
</dbReference>
<reference evidence="2 3" key="1">
    <citation type="submission" date="2015-11" db="EMBL/GenBank/DDBJ databases">
        <authorList>
            <person name="Nicholson A.C."/>
            <person name="Humrighouse B.W."/>
            <person name="Graziano J."/>
            <person name="Lasker B."/>
            <person name="Whitney A.M."/>
            <person name="Mcquiston J.R."/>
        </authorList>
    </citation>
    <scope>NUCLEOTIDE SEQUENCE [LARGE SCALE GENOMIC DNA]</scope>
    <source>
        <strain evidence="2 3">G4071</strain>
    </source>
</reference>
<name>A0ABD4DJ18_ELIMR</name>
<gene>
    <name evidence="2" type="ORF">ATB95_12375</name>
</gene>
<dbReference type="InterPro" id="IPR026591">
    <property type="entry name" value="Sirtuin_cat_small_dom_sf"/>
</dbReference>
<dbReference type="Gene3D" id="3.40.50.1220">
    <property type="entry name" value="TPP-binding domain"/>
    <property type="match status" value="1"/>
</dbReference>
<evidence type="ECO:0000313" key="3">
    <source>
        <dbReference type="Proteomes" id="UP000064412"/>
    </source>
</evidence>
<dbReference type="InterPro" id="IPR029035">
    <property type="entry name" value="DHS-like_NAD/FAD-binding_dom"/>
</dbReference>
<dbReference type="Pfam" id="PF13289">
    <property type="entry name" value="SIR2_2"/>
    <property type="match status" value="1"/>
</dbReference>
<evidence type="ECO:0000313" key="2">
    <source>
        <dbReference type="EMBL" id="KUY17169.1"/>
    </source>
</evidence>
<dbReference type="EMBL" id="LNOI01000004">
    <property type="protein sequence ID" value="KUY17169.1"/>
    <property type="molecule type" value="Genomic_DNA"/>
</dbReference>
<proteinExistence type="predicted"/>
<comment type="caution">
    <text evidence="2">The sequence shown here is derived from an EMBL/GenBank/DDBJ whole genome shotgun (WGS) entry which is preliminary data.</text>
</comment>
<dbReference type="GO" id="GO:0016740">
    <property type="term" value="F:transferase activity"/>
    <property type="evidence" value="ECO:0007669"/>
    <property type="project" value="UniProtKB-KW"/>
</dbReference>
<dbReference type="RefSeq" id="WP_059345168.1">
    <property type="nucleotide sequence ID" value="NZ_LNOI01000004.1"/>
</dbReference>
<dbReference type="AlphaFoldDB" id="A0ABD4DJ18"/>
<evidence type="ECO:0000256" key="1">
    <source>
        <dbReference type="ARBA" id="ARBA00022679"/>
    </source>
</evidence>
<dbReference type="Gene3D" id="3.30.1600.10">
    <property type="entry name" value="SIR2/SIRT2 'Small Domain"/>
    <property type="match status" value="1"/>
</dbReference>
<evidence type="ECO:0008006" key="4">
    <source>
        <dbReference type="Google" id="ProtNLM"/>
    </source>
</evidence>